<dbReference type="EMBL" id="BPQH01000038">
    <property type="protein sequence ID" value="GJD53812.1"/>
    <property type="molecule type" value="Genomic_DNA"/>
</dbReference>
<reference evidence="3" key="2">
    <citation type="submission" date="2021-08" db="EMBL/GenBank/DDBJ databases">
        <authorList>
            <person name="Tani A."/>
            <person name="Ola A."/>
            <person name="Ogura Y."/>
            <person name="Katsura K."/>
            <person name="Hayashi T."/>
        </authorList>
    </citation>
    <scope>NUCLEOTIDE SEQUENCE</scope>
    <source>
        <strain evidence="3">KCTC 52305</strain>
    </source>
</reference>
<name>A0ABQ4RAT7_9HYPH</name>
<dbReference type="InterPro" id="IPR043736">
    <property type="entry name" value="DUF5681"/>
</dbReference>
<dbReference type="Pfam" id="PF18932">
    <property type="entry name" value="DUF5681"/>
    <property type="match status" value="1"/>
</dbReference>
<evidence type="ECO:0000313" key="4">
    <source>
        <dbReference type="Proteomes" id="UP001055167"/>
    </source>
</evidence>
<organism evidence="3 4">
    <name type="scientific">Methylobacterium crusticola</name>
    <dbReference type="NCBI Taxonomy" id="1697972"/>
    <lineage>
        <taxon>Bacteria</taxon>
        <taxon>Pseudomonadati</taxon>
        <taxon>Pseudomonadota</taxon>
        <taxon>Alphaproteobacteria</taxon>
        <taxon>Hyphomicrobiales</taxon>
        <taxon>Methylobacteriaceae</taxon>
        <taxon>Methylobacterium</taxon>
    </lineage>
</organism>
<sequence length="141" mass="14854">MPGVGRKFERGQSGNPAGRAKGSRNRATLALEALLEGEAECITRKAIEMALAGDTVALRLCMERLIPARKDRPIRFPLPEIQGPQDLTRATAALLEAVAAGDITPSEAAELGKLVDAHVKAVEAADFAQRLAALEARTGGT</sequence>
<reference evidence="3" key="1">
    <citation type="journal article" date="2021" name="Front. Microbiol.">
        <title>Comprehensive Comparative Genomics and Phenotyping of Methylobacterium Species.</title>
        <authorList>
            <person name="Alessa O."/>
            <person name="Ogura Y."/>
            <person name="Fujitani Y."/>
            <person name="Takami H."/>
            <person name="Hayashi T."/>
            <person name="Sahin N."/>
            <person name="Tani A."/>
        </authorList>
    </citation>
    <scope>NUCLEOTIDE SEQUENCE</scope>
    <source>
        <strain evidence="3">KCTC 52305</strain>
    </source>
</reference>
<keyword evidence="4" id="KW-1185">Reference proteome</keyword>
<evidence type="ECO:0000259" key="2">
    <source>
        <dbReference type="Pfam" id="PF18932"/>
    </source>
</evidence>
<accession>A0ABQ4RAT7</accession>
<protein>
    <recommendedName>
        <fullName evidence="2">DUF5681 domain-containing protein</fullName>
    </recommendedName>
</protein>
<dbReference type="RefSeq" id="WP_128560201.1">
    <property type="nucleotide sequence ID" value="NZ_BPQH01000038.1"/>
</dbReference>
<feature type="compositionally biased region" description="Basic and acidic residues" evidence="1">
    <location>
        <begin position="1"/>
        <end position="10"/>
    </location>
</feature>
<comment type="caution">
    <text evidence="3">The sequence shown here is derived from an EMBL/GenBank/DDBJ whole genome shotgun (WGS) entry which is preliminary data.</text>
</comment>
<proteinExistence type="predicted"/>
<evidence type="ECO:0000313" key="3">
    <source>
        <dbReference type="EMBL" id="GJD53812.1"/>
    </source>
</evidence>
<dbReference type="Proteomes" id="UP001055167">
    <property type="component" value="Unassembled WGS sequence"/>
</dbReference>
<feature type="domain" description="DUF5681" evidence="2">
    <location>
        <begin position="6"/>
        <end position="67"/>
    </location>
</feature>
<feature type="region of interest" description="Disordered" evidence="1">
    <location>
        <begin position="1"/>
        <end position="24"/>
    </location>
</feature>
<evidence type="ECO:0000256" key="1">
    <source>
        <dbReference type="SAM" id="MobiDB-lite"/>
    </source>
</evidence>
<gene>
    <name evidence="3" type="ORF">OPKNFCMD_6590</name>
</gene>